<comment type="caution">
    <text evidence="2">The sequence shown here is derived from an EMBL/GenBank/DDBJ whole genome shotgun (WGS) entry which is preliminary data.</text>
</comment>
<keyword evidence="2" id="KW-0548">Nucleotidyltransferase</keyword>
<organism evidence="2 3">
    <name type="scientific">Araneus ventricosus</name>
    <name type="common">Orbweaver spider</name>
    <name type="synonym">Epeira ventricosa</name>
    <dbReference type="NCBI Taxonomy" id="182803"/>
    <lineage>
        <taxon>Eukaryota</taxon>
        <taxon>Metazoa</taxon>
        <taxon>Ecdysozoa</taxon>
        <taxon>Arthropoda</taxon>
        <taxon>Chelicerata</taxon>
        <taxon>Arachnida</taxon>
        <taxon>Araneae</taxon>
        <taxon>Araneomorphae</taxon>
        <taxon>Entelegynae</taxon>
        <taxon>Araneoidea</taxon>
        <taxon>Araneidae</taxon>
        <taxon>Araneus</taxon>
    </lineage>
</organism>
<dbReference type="SUPFAM" id="SSF56219">
    <property type="entry name" value="DNase I-like"/>
    <property type="match status" value="1"/>
</dbReference>
<dbReference type="AlphaFoldDB" id="A0A4Y2CPQ8"/>
<dbReference type="PANTHER" id="PTHR36688">
    <property type="entry name" value="ENDO/EXONUCLEASE/PHOSPHATASE DOMAIN-CONTAINING PROTEIN"/>
    <property type="match status" value="1"/>
</dbReference>
<dbReference type="GO" id="GO:0042575">
    <property type="term" value="C:DNA polymerase complex"/>
    <property type="evidence" value="ECO:0007669"/>
    <property type="project" value="UniProtKB-ARBA"/>
</dbReference>
<dbReference type="Gene3D" id="3.60.10.10">
    <property type="entry name" value="Endonuclease/exonuclease/phosphatase"/>
    <property type="match status" value="1"/>
</dbReference>
<dbReference type="EMBL" id="BGPR01087095">
    <property type="protein sequence ID" value="GBM05894.1"/>
    <property type="molecule type" value="Genomic_DNA"/>
</dbReference>
<keyword evidence="2" id="KW-0808">Transferase</keyword>
<dbReference type="GO" id="GO:0003676">
    <property type="term" value="F:nucleic acid binding"/>
    <property type="evidence" value="ECO:0007669"/>
    <property type="project" value="InterPro"/>
</dbReference>
<accession>A0A4Y2CPQ8</accession>
<dbReference type="InterPro" id="IPR000477">
    <property type="entry name" value="RT_dom"/>
</dbReference>
<dbReference type="OrthoDB" id="6433748at2759"/>
<dbReference type="InterPro" id="IPR036691">
    <property type="entry name" value="Endo/exonu/phosph_ase_sf"/>
</dbReference>
<keyword evidence="3" id="KW-1185">Reference proteome</keyword>
<dbReference type="InterPro" id="IPR012337">
    <property type="entry name" value="RNaseH-like_sf"/>
</dbReference>
<sequence length="893" mass="102747">MNGHSPLWGNPDTNNRGLQIEKLLNDHNLCLLNNDESTYFHEPTRTFHSVDLAICTPSLLPYFSLQVANDLHNSDHFPLIISDCRRQNSLIRSASRYNFKMANWCKFSSFAKLTKEMVSNNSIDTAVENVAAVLIAAADCSIHKISNTFKKQRKVWWNSDCREAKKKQRKAWTRFCRSPTTANLIFYKQAKAISRRIQRRSKRESWEKYISSINSTISSKKLWERVKKTCGIFRSSNIRILYNNGIPVASLQDIANCIASELASTTKSNNYSVSFLHHKFTSEKQKLNFNSSPYAPYNRDFTFFELKRCLSEMHKSSPGPDNISYNMIQHLSDESLHNLLFLYNRIWHERSFPSSWQQAIIIPVLKPGKEPSNPCNYRPIALTNCMCKILEKMVNKRLIYYLETNSFFSPFQSGFRQGRSTIDNLLALETEIRNAFIRRQHTVAIFFDIEKAYDRAADMVFFAIYIIAISEEEGVPQGSVLSVTLFTLRNNDILQQLPLSVKGFLYVDDLYISCTGDNMAFIERQLQLAVNKIQQWSAFNGFTFSSAKTSCVHFCRKRRLHPEPEIKLDDQLINVVSEVKFLGVTFDKKLTFTPHVTKLRKKLDKALNILKVLSNTSWGASRTSLLRVYRATILSTIDYGCVIYGSARQNVLKRLDPVHHSALRLCSEAFRTSPVESLYVECCEPSLDHRRRILTLHYYFKILSLPGHPFFNYKESQFILRLQRARPSVIPSFFTRAAELLNNLNLEDLQVVPNLKHYLTPWKSHGLNFLNPFKTFDKANTAPEVYQQLFADHRDVYHNFIPIFTYGSKSSLSTSFACVFINSTLSFQIHSSSSIFTAEITAILHALSEISSGPPDNFIIYSDSLSALESMTSLHRFSHPLTFNILELHDHLT</sequence>
<reference evidence="2 3" key="1">
    <citation type="journal article" date="2019" name="Sci. Rep.">
        <title>Orb-weaving spider Araneus ventricosus genome elucidates the spidroin gene catalogue.</title>
        <authorList>
            <person name="Kono N."/>
            <person name="Nakamura H."/>
            <person name="Ohtoshi R."/>
            <person name="Moran D.A.P."/>
            <person name="Shinohara A."/>
            <person name="Yoshida Y."/>
            <person name="Fujiwara M."/>
            <person name="Mori M."/>
            <person name="Tomita M."/>
            <person name="Arakawa K."/>
        </authorList>
    </citation>
    <scope>NUCLEOTIDE SEQUENCE [LARGE SCALE GENOMIC DNA]</scope>
</reference>
<dbReference type="InterPro" id="IPR036397">
    <property type="entry name" value="RNaseH_sf"/>
</dbReference>
<name>A0A4Y2CPQ8_ARAVE</name>
<dbReference type="SUPFAM" id="SSF56672">
    <property type="entry name" value="DNA/RNA polymerases"/>
    <property type="match status" value="1"/>
</dbReference>
<dbReference type="InterPro" id="IPR005135">
    <property type="entry name" value="Endo/exonuclease/phosphatase"/>
</dbReference>
<dbReference type="InterPro" id="IPR052560">
    <property type="entry name" value="RdDP_mobile_element"/>
</dbReference>
<dbReference type="GO" id="GO:0003964">
    <property type="term" value="F:RNA-directed DNA polymerase activity"/>
    <property type="evidence" value="ECO:0007669"/>
    <property type="project" value="UniProtKB-KW"/>
</dbReference>
<feature type="domain" description="Reverse transcriptase" evidence="1">
    <location>
        <begin position="345"/>
        <end position="586"/>
    </location>
</feature>
<dbReference type="InterPro" id="IPR043502">
    <property type="entry name" value="DNA/RNA_pol_sf"/>
</dbReference>
<dbReference type="Pfam" id="PF00078">
    <property type="entry name" value="RVT_1"/>
    <property type="match status" value="1"/>
</dbReference>
<dbReference type="PROSITE" id="PS50878">
    <property type="entry name" value="RT_POL"/>
    <property type="match status" value="1"/>
</dbReference>
<keyword evidence="2" id="KW-0695">RNA-directed DNA polymerase</keyword>
<protein>
    <submittedName>
        <fullName evidence="2">Putative RNA-directed DNA polymerase from transposon BS</fullName>
    </submittedName>
</protein>
<gene>
    <name evidence="2" type="primary">RTase_137</name>
    <name evidence="2" type="ORF">AVEN_140289_1</name>
</gene>
<dbReference type="Proteomes" id="UP000499080">
    <property type="component" value="Unassembled WGS sequence"/>
</dbReference>
<evidence type="ECO:0000259" key="1">
    <source>
        <dbReference type="PROSITE" id="PS50878"/>
    </source>
</evidence>
<evidence type="ECO:0000313" key="2">
    <source>
        <dbReference type="EMBL" id="GBM05894.1"/>
    </source>
</evidence>
<dbReference type="Gene3D" id="3.30.420.10">
    <property type="entry name" value="Ribonuclease H-like superfamily/Ribonuclease H"/>
    <property type="match status" value="1"/>
</dbReference>
<evidence type="ECO:0000313" key="3">
    <source>
        <dbReference type="Proteomes" id="UP000499080"/>
    </source>
</evidence>
<dbReference type="CDD" id="cd01650">
    <property type="entry name" value="RT_nLTR_like"/>
    <property type="match status" value="1"/>
</dbReference>
<dbReference type="Pfam" id="PF14529">
    <property type="entry name" value="Exo_endo_phos_2"/>
    <property type="match status" value="1"/>
</dbReference>
<proteinExistence type="predicted"/>
<dbReference type="SUPFAM" id="SSF53098">
    <property type="entry name" value="Ribonuclease H-like"/>
    <property type="match status" value="1"/>
</dbReference>
<dbReference type="PANTHER" id="PTHR36688:SF2">
    <property type="entry name" value="ENDONUCLEASE_EXONUCLEASE_PHOSPHATASE DOMAIN-CONTAINING PROTEIN"/>
    <property type="match status" value="1"/>
</dbReference>